<proteinExistence type="predicted"/>
<evidence type="ECO:0000313" key="1">
    <source>
        <dbReference type="EMBL" id="KAI3792772.1"/>
    </source>
</evidence>
<sequence>MPPSATSCFLRLILSFDSSDYKHKRRFIKTLDPQIIESRSGKASDTDTEGKIPTPGSNFFRSTSPFEFDRTPGTDNVVKNDFNVGIKAQVATVEQAGVEATQYPISKHEEEGVMQAGGISGSLSFDGLMTKEDVQMSRSVLSTFKAKEEEIEKKKLEENVIEPANAFRIPAGCFARDCRLLFYSRSFVILCNKITRRNNLSKNRIRAAAEELSGPVKQAKPQRYRPSEGISESEESDENGDAILGSAETSRTVIEVNNKAMIMFSGLLGDGVHENIFSPDLPYVTDEHGNIYFQVKNDEDILQTLTSEDTLVQLILGLDTTEMEWVSLLQDEEDDEDSDGMDAMKIHNQISGYEGFQQLNEIPMSIEETIFLAATTQIQLDNFKSGRFHTMITSAFSLIEVAHIISNMIGLYFFCMLEELDALTPSSLFDWRRWSGTANFLRSYPRTRFRILGLYVKLEIRNNMNDANSDEGLEVTVHRHDSPNNPLSSHIWFASFVFLTVTHHHQFLLFSPER</sequence>
<comment type="caution">
    <text evidence="1">The sequence shown here is derived from an EMBL/GenBank/DDBJ whole genome shotgun (WGS) entry which is preliminary data.</text>
</comment>
<gene>
    <name evidence="1" type="ORF">L2E82_06662</name>
</gene>
<reference evidence="1 2" key="2">
    <citation type="journal article" date="2022" name="Mol. Ecol. Resour.">
        <title>The genomes of chicory, endive, great burdock and yacon provide insights into Asteraceae paleo-polyploidization history and plant inulin production.</title>
        <authorList>
            <person name="Fan W."/>
            <person name="Wang S."/>
            <person name="Wang H."/>
            <person name="Wang A."/>
            <person name="Jiang F."/>
            <person name="Liu H."/>
            <person name="Zhao H."/>
            <person name="Xu D."/>
            <person name="Zhang Y."/>
        </authorList>
    </citation>
    <scope>NUCLEOTIDE SEQUENCE [LARGE SCALE GENOMIC DNA]</scope>
    <source>
        <strain evidence="2">cv. Punajuju</strain>
        <tissue evidence="1">Leaves</tissue>
    </source>
</reference>
<accession>A0ACB9HAN6</accession>
<protein>
    <submittedName>
        <fullName evidence="1">Uncharacterized protein</fullName>
    </submittedName>
</protein>
<dbReference type="Proteomes" id="UP001055811">
    <property type="component" value="Linkage Group LG01"/>
</dbReference>
<name>A0ACB9HAN6_CICIN</name>
<organism evidence="1 2">
    <name type="scientific">Cichorium intybus</name>
    <name type="common">Chicory</name>
    <dbReference type="NCBI Taxonomy" id="13427"/>
    <lineage>
        <taxon>Eukaryota</taxon>
        <taxon>Viridiplantae</taxon>
        <taxon>Streptophyta</taxon>
        <taxon>Embryophyta</taxon>
        <taxon>Tracheophyta</taxon>
        <taxon>Spermatophyta</taxon>
        <taxon>Magnoliopsida</taxon>
        <taxon>eudicotyledons</taxon>
        <taxon>Gunneridae</taxon>
        <taxon>Pentapetalae</taxon>
        <taxon>asterids</taxon>
        <taxon>campanulids</taxon>
        <taxon>Asterales</taxon>
        <taxon>Asteraceae</taxon>
        <taxon>Cichorioideae</taxon>
        <taxon>Cichorieae</taxon>
        <taxon>Cichoriinae</taxon>
        <taxon>Cichorium</taxon>
    </lineage>
</organism>
<keyword evidence="2" id="KW-1185">Reference proteome</keyword>
<reference evidence="2" key="1">
    <citation type="journal article" date="2022" name="Mol. Ecol. Resour.">
        <title>The genomes of chicory, endive, great burdock and yacon provide insights into Asteraceae palaeo-polyploidization history and plant inulin production.</title>
        <authorList>
            <person name="Fan W."/>
            <person name="Wang S."/>
            <person name="Wang H."/>
            <person name="Wang A."/>
            <person name="Jiang F."/>
            <person name="Liu H."/>
            <person name="Zhao H."/>
            <person name="Xu D."/>
            <person name="Zhang Y."/>
        </authorList>
    </citation>
    <scope>NUCLEOTIDE SEQUENCE [LARGE SCALE GENOMIC DNA]</scope>
    <source>
        <strain evidence="2">cv. Punajuju</strain>
    </source>
</reference>
<dbReference type="EMBL" id="CM042009">
    <property type="protein sequence ID" value="KAI3792772.1"/>
    <property type="molecule type" value="Genomic_DNA"/>
</dbReference>
<evidence type="ECO:0000313" key="2">
    <source>
        <dbReference type="Proteomes" id="UP001055811"/>
    </source>
</evidence>